<accession>A0AAV7M3R4</accession>
<sequence length="114" mass="12733">MSAAVRTVTAGVHRHWLLGPIRSNVNQGTIEPRSSTANRDGVQRQHSYLISPRPTLQLGGRQEPPAKREPPEDRTAVTRPQRSFWVSRWAGGRPPKGRPPAQRETPFHEEAGSE</sequence>
<evidence type="ECO:0000256" key="1">
    <source>
        <dbReference type="SAM" id="MobiDB-lite"/>
    </source>
</evidence>
<evidence type="ECO:0000313" key="2">
    <source>
        <dbReference type="EMBL" id="KAJ1095743.1"/>
    </source>
</evidence>
<organism evidence="2 3">
    <name type="scientific">Pleurodeles waltl</name>
    <name type="common">Iberian ribbed newt</name>
    <dbReference type="NCBI Taxonomy" id="8319"/>
    <lineage>
        <taxon>Eukaryota</taxon>
        <taxon>Metazoa</taxon>
        <taxon>Chordata</taxon>
        <taxon>Craniata</taxon>
        <taxon>Vertebrata</taxon>
        <taxon>Euteleostomi</taxon>
        <taxon>Amphibia</taxon>
        <taxon>Batrachia</taxon>
        <taxon>Caudata</taxon>
        <taxon>Salamandroidea</taxon>
        <taxon>Salamandridae</taxon>
        <taxon>Pleurodelinae</taxon>
        <taxon>Pleurodeles</taxon>
    </lineage>
</organism>
<evidence type="ECO:0000313" key="3">
    <source>
        <dbReference type="Proteomes" id="UP001066276"/>
    </source>
</evidence>
<feature type="region of interest" description="Disordered" evidence="1">
    <location>
        <begin position="23"/>
        <end position="114"/>
    </location>
</feature>
<proteinExistence type="predicted"/>
<feature type="compositionally biased region" description="Basic and acidic residues" evidence="1">
    <location>
        <begin position="105"/>
        <end position="114"/>
    </location>
</feature>
<protein>
    <submittedName>
        <fullName evidence="2">Uncharacterized protein</fullName>
    </submittedName>
</protein>
<name>A0AAV7M3R4_PLEWA</name>
<keyword evidence="3" id="KW-1185">Reference proteome</keyword>
<dbReference type="AlphaFoldDB" id="A0AAV7M3R4"/>
<feature type="compositionally biased region" description="Basic and acidic residues" evidence="1">
    <location>
        <begin position="64"/>
        <end position="76"/>
    </location>
</feature>
<dbReference type="Proteomes" id="UP001066276">
    <property type="component" value="Chromosome 10"/>
</dbReference>
<dbReference type="EMBL" id="JANPWB010000014">
    <property type="protein sequence ID" value="KAJ1095743.1"/>
    <property type="molecule type" value="Genomic_DNA"/>
</dbReference>
<comment type="caution">
    <text evidence="2">The sequence shown here is derived from an EMBL/GenBank/DDBJ whole genome shotgun (WGS) entry which is preliminary data.</text>
</comment>
<reference evidence="2" key="1">
    <citation type="journal article" date="2022" name="bioRxiv">
        <title>Sequencing and chromosome-scale assembly of the giantPleurodeles waltlgenome.</title>
        <authorList>
            <person name="Brown T."/>
            <person name="Elewa A."/>
            <person name="Iarovenko S."/>
            <person name="Subramanian E."/>
            <person name="Araus A.J."/>
            <person name="Petzold A."/>
            <person name="Susuki M."/>
            <person name="Suzuki K.-i.T."/>
            <person name="Hayashi T."/>
            <person name="Toyoda A."/>
            <person name="Oliveira C."/>
            <person name="Osipova E."/>
            <person name="Leigh N.D."/>
            <person name="Simon A."/>
            <person name="Yun M.H."/>
        </authorList>
    </citation>
    <scope>NUCLEOTIDE SEQUENCE</scope>
    <source>
        <strain evidence="2">20211129_DDA</strain>
        <tissue evidence="2">Liver</tissue>
    </source>
</reference>
<gene>
    <name evidence="2" type="ORF">NDU88_000899</name>
</gene>
<feature type="compositionally biased region" description="Polar residues" evidence="1">
    <location>
        <begin position="23"/>
        <end position="48"/>
    </location>
</feature>